<dbReference type="Proteomes" id="UP000799438">
    <property type="component" value="Unassembled WGS sequence"/>
</dbReference>
<evidence type="ECO:0000259" key="4">
    <source>
        <dbReference type="Pfam" id="PF22903"/>
    </source>
</evidence>
<keyword evidence="1" id="KW-0413">Isomerase</keyword>
<dbReference type="EMBL" id="ML995496">
    <property type="protein sequence ID" value="KAF2138634.1"/>
    <property type="molecule type" value="Genomic_DNA"/>
</dbReference>
<organism evidence="6 7">
    <name type="scientific">Aplosporella prunicola CBS 121167</name>
    <dbReference type="NCBI Taxonomy" id="1176127"/>
    <lineage>
        <taxon>Eukaryota</taxon>
        <taxon>Fungi</taxon>
        <taxon>Dikarya</taxon>
        <taxon>Ascomycota</taxon>
        <taxon>Pezizomycotina</taxon>
        <taxon>Dothideomycetes</taxon>
        <taxon>Dothideomycetes incertae sedis</taxon>
        <taxon>Botryosphaeriales</taxon>
        <taxon>Aplosporellaceae</taxon>
        <taxon>Aplosporella</taxon>
    </lineage>
</organism>
<gene>
    <name evidence="6" type="ORF">K452DRAFT_256269</name>
</gene>
<proteinExistence type="inferred from homology"/>
<keyword evidence="7" id="KW-1185">Reference proteome</keyword>
<accession>A0A6A6B5V8</accession>
<feature type="domain" description="Diels-Alderase N-terminal" evidence="5">
    <location>
        <begin position="54"/>
        <end position="237"/>
    </location>
</feature>
<dbReference type="AlphaFoldDB" id="A0A6A6B5V8"/>
<dbReference type="Pfam" id="PF24137">
    <property type="entry name" value="DA_N"/>
    <property type="match status" value="1"/>
</dbReference>
<keyword evidence="3" id="KW-0732">Signal</keyword>
<dbReference type="Pfam" id="PF22903">
    <property type="entry name" value="DA_C"/>
    <property type="match status" value="1"/>
</dbReference>
<feature type="signal peptide" evidence="3">
    <location>
        <begin position="1"/>
        <end position="15"/>
    </location>
</feature>
<evidence type="ECO:0000256" key="1">
    <source>
        <dbReference type="ARBA" id="ARBA00023235"/>
    </source>
</evidence>
<sequence>MMLLSFAFLAALAVAAEHNQDPLLLHPSCTLSHVPAFGTVDHAVDFSTSTSEHLDSPKLSAVNATAWEQWEFDSVSDSGRQGIIISFNRDAVHSFVGRGNLRVEFYGSYDDGSAFAELDHAADSYVFDCPDYVKGVWNSSDREYIFVVDKALQRASVSFNTPRATGHFDILSPRAPAHFPDGSHFPLPRGETAGSSELLPKYHMAHAIAAADTHANMTVAGRSLHYSHGIAGHMRLWVLDSWLRLVQDFRYVRAAAGPYALTFWLPTARQNPTGDYASALLTKDGKVLVSTRLTASAPGDQEADYATFVDEHAGLGLRGRLGNDAAGHVVEFVSPTLNKRWRFRLEHLHKKFEMGMGGHTGLSAFTNRVLGSEVGSDCVFEGSGFSEQGAFPEGVPMWMRWVLRGVGKLQDATGYVRGVVKRAF</sequence>
<reference evidence="6" key="1">
    <citation type="journal article" date="2020" name="Stud. Mycol.">
        <title>101 Dothideomycetes genomes: a test case for predicting lifestyles and emergence of pathogens.</title>
        <authorList>
            <person name="Haridas S."/>
            <person name="Albert R."/>
            <person name="Binder M."/>
            <person name="Bloem J."/>
            <person name="Labutti K."/>
            <person name="Salamov A."/>
            <person name="Andreopoulos B."/>
            <person name="Baker S."/>
            <person name="Barry K."/>
            <person name="Bills G."/>
            <person name="Bluhm B."/>
            <person name="Cannon C."/>
            <person name="Castanera R."/>
            <person name="Culley D."/>
            <person name="Daum C."/>
            <person name="Ezra D."/>
            <person name="Gonzalez J."/>
            <person name="Henrissat B."/>
            <person name="Kuo A."/>
            <person name="Liang C."/>
            <person name="Lipzen A."/>
            <person name="Lutzoni F."/>
            <person name="Magnuson J."/>
            <person name="Mondo S."/>
            <person name="Nolan M."/>
            <person name="Ohm R."/>
            <person name="Pangilinan J."/>
            <person name="Park H.-J."/>
            <person name="Ramirez L."/>
            <person name="Alfaro M."/>
            <person name="Sun H."/>
            <person name="Tritt A."/>
            <person name="Yoshinaga Y."/>
            <person name="Zwiers L.-H."/>
            <person name="Turgeon B."/>
            <person name="Goodwin S."/>
            <person name="Spatafora J."/>
            <person name="Crous P."/>
            <person name="Grigoriev I."/>
        </authorList>
    </citation>
    <scope>NUCLEOTIDE SEQUENCE</scope>
    <source>
        <strain evidence="6">CBS 121167</strain>
    </source>
</reference>
<dbReference type="InterPro" id="IPR056402">
    <property type="entry name" value="DA_N"/>
</dbReference>
<evidence type="ECO:0000256" key="2">
    <source>
        <dbReference type="ARBA" id="ARBA00046325"/>
    </source>
</evidence>
<comment type="similarity">
    <text evidence="2">Belongs to the Diels-Alderase family.</text>
</comment>
<protein>
    <submittedName>
        <fullName evidence="6">Uncharacterized protein</fullName>
    </submittedName>
</protein>
<evidence type="ECO:0000256" key="3">
    <source>
        <dbReference type="SAM" id="SignalP"/>
    </source>
</evidence>
<evidence type="ECO:0000259" key="5">
    <source>
        <dbReference type="Pfam" id="PF24137"/>
    </source>
</evidence>
<feature type="chain" id="PRO_5025669071" evidence="3">
    <location>
        <begin position="16"/>
        <end position="424"/>
    </location>
</feature>
<dbReference type="GeneID" id="54295889"/>
<evidence type="ECO:0000313" key="6">
    <source>
        <dbReference type="EMBL" id="KAF2138634.1"/>
    </source>
</evidence>
<dbReference type="GO" id="GO:0016853">
    <property type="term" value="F:isomerase activity"/>
    <property type="evidence" value="ECO:0007669"/>
    <property type="project" value="UniProtKB-KW"/>
</dbReference>
<name>A0A6A6B5V8_9PEZI</name>
<dbReference type="RefSeq" id="XP_033394347.1">
    <property type="nucleotide sequence ID" value="XM_033538393.1"/>
</dbReference>
<feature type="domain" description="Diels-Alderase C-terminal" evidence="4">
    <location>
        <begin position="241"/>
        <end position="389"/>
    </location>
</feature>
<dbReference type="OrthoDB" id="5344254at2759"/>
<dbReference type="InterPro" id="IPR054499">
    <property type="entry name" value="DA_C"/>
</dbReference>
<evidence type="ECO:0000313" key="7">
    <source>
        <dbReference type="Proteomes" id="UP000799438"/>
    </source>
</evidence>